<keyword evidence="6 11" id="KW-0317">Glutathione biosynthesis</keyword>
<comment type="caution">
    <text evidence="12">The sequence shown here is derived from an EMBL/GenBank/DDBJ whole genome shotgun (WGS) entry which is preliminary data.</text>
</comment>
<keyword evidence="13" id="KW-1185">Reference proteome</keyword>
<dbReference type="UniPathway" id="UPA00142">
    <property type="reaction ID" value="UER00209"/>
</dbReference>
<comment type="similarity">
    <text evidence="2 11">Belongs to the glutamate--cysteine ligase type 3 family.</text>
</comment>
<evidence type="ECO:0000256" key="7">
    <source>
        <dbReference type="ARBA" id="ARBA00022741"/>
    </source>
</evidence>
<evidence type="ECO:0000256" key="8">
    <source>
        <dbReference type="ARBA" id="ARBA00022840"/>
    </source>
</evidence>
<accession>A0A8I2YR11</accession>
<dbReference type="Gene3D" id="1.10.8.960">
    <property type="match status" value="1"/>
</dbReference>
<dbReference type="Pfam" id="PF03074">
    <property type="entry name" value="GCS"/>
    <property type="match status" value="1"/>
</dbReference>
<gene>
    <name evidence="12" type="ORF">JVT61DRAFT_928</name>
</gene>
<dbReference type="SUPFAM" id="SSF55931">
    <property type="entry name" value="Glutamine synthetase/guanido kinase"/>
    <property type="match status" value="1"/>
</dbReference>
<sequence length="637" mass="72307">MGLLNLGTPLTWDETSKYADHVREHGITQFLHIWDEAKDRDGDELLWGDELEYMVIAFDDETRMRNSLSVKPKFLPVSTKASLTSTLISQILPVTVTSFPRLGVPGTFTEPHFSPDGAKSSHSLFLPEETISQHARYLVADTNMRSRKASKLTVNLPLFIDERTPRPFLDPTIPPRRPLHAEDADAMNGAALIDHIYMDALCFGAGCCCLQLTFQSCNIEEARRMYDALVPMGPIMLALTAASPIWRGYLSDVDCRWSVLSGCYDDRTAEERGREPLKENKYVIPKSRFDSVDLYISTDRNNKPAYNDIDVPYNQEIYTRVVNHGIDELLSKHMAHIFIRDPLVVFSETVDEDDETSNDHFENLQSTSWQTVRFKPPPPKSPMGWRVEFRSMEVQLTDFENAAFVVFVVLLSRAVLAFSLNFYIPISKVDENMSRAQKRDAVRQGKFFFRKNVLPPGYISPTMTTPLSSGSSSPLGWQDGNPPKEAKLRNGFPRVPPPPMPVDTPVEDEYEEMSMEEIFSGKGATFPGLLGLVEAYLDTLDINPSERLQISQYVDLVRRRANGSLLTTASWMREFVRSHPSYKFDSVVSQEINYDLMVAIDEIERAVLRVPEFLPQDYARMDCMNRNTSHKNSTIAV</sequence>
<dbReference type="GO" id="GO:0017109">
    <property type="term" value="C:glutamate-cysteine ligase complex"/>
    <property type="evidence" value="ECO:0007669"/>
    <property type="project" value="TreeGrafter"/>
</dbReference>
<evidence type="ECO:0000313" key="12">
    <source>
        <dbReference type="EMBL" id="KAG6376900.1"/>
    </source>
</evidence>
<dbReference type="PANTHER" id="PTHR11164">
    <property type="entry name" value="GLUTAMATE CYSTEINE LIGASE"/>
    <property type="match status" value="1"/>
</dbReference>
<evidence type="ECO:0000256" key="6">
    <source>
        <dbReference type="ARBA" id="ARBA00022684"/>
    </source>
</evidence>
<dbReference type="AlphaFoldDB" id="A0A8I2YR11"/>
<dbReference type="Proteomes" id="UP000683000">
    <property type="component" value="Unassembled WGS sequence"/>
</dbReference>
<evidence type="ECO:0000256" key="2">
    <source>
        <dbReference type="ARBA" id="ARBA00008100"/>
    </source>
</evidence>
<dbReference type="OrthoDB" id="7939818at2759"/>
<evidence type="ECO:0000256" key="5">
    <source>
        <dbReference type="ARBA" id="ARBA00022598"/>
    </source>
</evidence>
<dbReference type="Gene3D" id="3.30.590.50">
    <property type="match status" value="2"/>
</dbReference>
<dbReference type="FunFam" id="3.30.590.50:FF:000009">
    <property type="entry name" value="Glutamate--cysteine ligase"/>
    <property type="match status" value="1"/>
</dbReference>
<organism evidence="12 13">
    <name type="scientific">Boletus reticuloceps</name>
    <dbReference type="NCBI Taxonomy" id="495285"/>
    <lineage>
        <taxon>Eukaryota</taxon>
        <taxon>Fungi</taxon>
        <taxon>Dikarya</taxon>
        <taxon>Basidiomycota</taxon>
        <taxon>Agaricomycotina</taxon>
        <taxon>Agaricomycetes</taxon>
        <taxon>Agaricomycetidae</taxon>
        <taxon>Boletales</taxon>
        <taxon>Boletineae</taxon>
        <taxon>Boletaceae</taxon>
        <taxon>Boletoideae</taxon>
        <taxon>Boletus</taxon>
    </lineage>
</organism>
<keyword evidence="5 11" id="KW-0436">Ligase</keyword>
<evidence type="ECO:0000256" key="1">
    <source>
        <dbReference type="ARBA" id="ARBA00005006"/>
    </source>
</evidence>
<dbReference type="EMBL" id="JAGFBS010000010">
    <property type="protein sequence ID" value="KAG6376900.1"/>
    <property type="molecule type" value="Genomic_DNA"/>
</dbReference>
<evidence type="ECO:0000256" key="3">
    <source>
        <dbReference type="ARBA" id="ARBA00012220"/>
    </source>
</evidence>
<evidence type="ECO:0000313" key="13">
    <source>
        <dbReference type="Proteomes" id="UP000683000"/>
    </source>
</evidence>
<comment type="pathway">
    <text evidence="1 11">Sulfur metabolism; glutathione biosynthesis; glutathione from L-cysteine and L-glutamate: step 1/2.</text>
</comment>
<evidence type="ECO:0000256" key="11">
    <source>
        <dbReference type="RuleBase" id="RU367135"/>
    </source>
</evidence>
<evidence type="ECO:0000256" key="9">
    <source>
        <dbReference type="ARBA" id="ARBA00030585"/>
    </source>
</evidence>
<dbReference type="InterPro" id="IPR014746">
    <property type="entry name" value="Gln_synth/guanido_kin_cat_dom"/>
</dbReference>
<proteinExistence type="inferred from homology"/>
<evidence type="ECO:0000256" key="4">
    <source>
        <dbReference type="ARBA" id="ARBA00014618"/>
    </source>
</evidence>
<name>A0A8I2YR11_9AGAM</name>
<dbReference type="PANTHER" id="PTHR11164:SF0">
    <property type="entry name" value="GLUTAMATE--CYSTEINE LIGASE CATALYTIC SUBUNIT"/>
    <property type="match status" value="1"/>
</dbReference>
<dbReference type="GO" id="GO:0005524">
    <property type="term" value="F:ATP binding"/>
    <property type="evidence" value="ECO:0007669"/>
    <property type="project" value="UniProtKB-UniRule"/>
</dbReference>
<comment type="catalytic activity">
    <reaction evidence="11">
        <text>L-cysteine + L-glutamate + ATP = gamma-L-glutamyl-L-cysteine + ADP + phosphate + H(+)</text>
        <dbReference type="Rhea" id="RHEA:13285"/>
        <dbReference type="ChEBI" id="CHEBI:15378"/>
        <dbReference type="ChEBI" id="CHEBI:29985"/>
        <dbReference type="ChEBI" id="CHEBI:30616"/>
        <dbReference type="ChEBI" id="CHEBI:35235"/>
        <dbReference type="ChEBI" id="CHEBI:43474"/>
        <dbReference type="ChEBI" id="CHEBI:58173"/>
        <dbReference type="ChEBI" id="CHEBI:456216"/>
        <dbReference type="EC" id="6.3.2.2"/>
    </reaction>
</comment>
<dbReference type="GO" id="GO:0006750">
    <property type="term" value="P:glutathione biosynthetic process"/>
    <property type="evidence" value="ECO:0007669"/>
    <property type="project" value="UniProtKB-UniRule"/>
</dbReference>
<dbReference type="GO" id="GO:0004357">
    <property type="term" value="F:glutamate-cysteine ligase activity"/>
    <property type="evidence" value="ECO:0007669"/>
    <property type="project" value="UniProtKB-UniRule"/>
</dbReference>
<protein>
    <recommendedName>
        <fullName evidence="4 11">Glutamate--cysteine ligase</fullName>
        <ecNumber evidence="3 11">6.3.2.2</ecNumber>
    </recommendedName>
    <alternativeName>
        <fullName evidence="10 11">Gamma-ECS</fullName>
    </alternativeName>
    <alternativeName>
        <fullName evidence="9 11">Gamma-glutamylcysteine synthetase</fullName>
    </alternativeName>
</protein>
<evidence type="ECO:0000256" key="10">
    <source>
        <dbReference type="ARBA" id="ARBA00032122"/>
    </source>
</evidence>
<dbReference type="InterPro" id="IPR004308">
    <property type="entry name" value="GCS"/>
</dbReference>
<dbReference type="EC" id="6.3.2.2" evidence="3 11"/>
<keyword evidence="7 11" id="KW-0547">Nucleotide-binding</keyword>
<keyword evidence="8 11" id="KW-0067">ATP-binding</keyword>
<reference evidence="12" key="1">
    <citation type="submission" date="2021-03" db="EMBL/GenBank/DDBJ databases">
        <title>Evolutionary innovations through gain and loss of genes in the ectomycorrhizal Boletales.</title>
        <authorList>
            <person name="Wu G."/>
            <person name="Miyauchi S."/>
            <person name="Morin E."/>
            <person name="Yang Z.-L."/>
            <person name="Xu J."/>
            <person name="Martin F.M."/>
        </authorList>
    </citation>
    <scope>NUCLEOTIDE SEQUENCE</scope>
    <source>
        <strain evidence="12">BR01</strain>
    </source>
</reference>